<dbReference type="AlphaFoldDB" id="A0A1D7UUQ0"/>
<keyword evidence="3" id="KW-1185">Reference proteome</keyword>
<proteinExistence type="predicted"/>
<dbReference type="Proteomes" id="UP000094197">
    <property type="component" value="Chromosome 1"/>
</dbReference>
<gene>
    <name evidence="2" type="ORF">A0128_05375</name>
</gene>
<reference evidence="2 3" key="1">
    <citation type="submission" date="2016-04" db="EMBL/GenBank/DDBJ databases">
        <title>Complete genome seqeunce of Leptospira alstonii serovar Room22.</title>
        <authorList>
            <person name="Nally J.E."/>
            <person name="Bayles D.O."/>
            <person name="Hurley D."/>
            <person name="Fanning S."/>
            <person name="McMahon B.J."/>
            <person name="Arent Z."/>
        </authorList>
    </citation>
    <scope>NUCLEOTIDE SEQUENCE [LARGE SCALE GENOMIC DNA]</scope>
    <source>
        <strain evidence="2 3">GWTS #1</strain>
    </source>
</reference>
<keyword evidence="1" id="KW-1133">Transmembrane helix</keyword>
<protein>
    <submittedName>
        <fullName evidence="2">Uncharacterized protein</fullName>
    </submittedName>
</protein>
<feature type="transmembrane region" description="Helical" evidence="1">
    <location>
        <begin position="92"/>
        <end position="112"/>
    </location>
</feature>
<name>A0A1D7UUQ0_9LEPT</name>
<dbReference type="KEGG" id="laj:A0128_05375"/>
<sequence>MKPEIFRKYLEKKFFEESLSPLESSIDDDSEKHFKENPDEVQKYAAYTDFSSFRKYTAKLTPSLFFYPIQNIEHSAKPSRRRSSISIFQKRSVWILSAACGFVFALFVSGFYHTTNSFNLVDKRIQLTESDCSFHLKTNPLWKIEEQDKRCSVKFSSPYGSISIFVFPNTSLSLTSVGSEHSDLIVELQKGKIYLKENLSKPKGTKFKIAAWNVQLTGTVVFSEVQNKKLYFTLIEGSVESQYIALNFTSEKPKDLLLPGDTIELEENSHKYRKVRLETKPLDRLQQDLNHWNEKNKPYYETNSAYFFNRTKKIQNGMFWVVRLKDGRILKGRIQSEEGRVVIFTQSGKNIFNEDEILSISK</sequence>
<dbReference type="EMBL" id="CP015217">
    <property type="protein sequence ID" value="AOP33325.1"/>
    <property type="molecule type" value="Genomic_DNA"/>
</dbReference>
<keyword evidence="1" id="KW-0812">Transmembrane</keyword>
<accession>A0A1D7UUQ0</accession>
<evidence type="ECO:0000313" key="2">
    <source>
        <dbReference type="EMBL" id="AOP33325.1"/>
    </source>
</evidence>
<evidence type="ECO:0000313" key="3">
    <source>
        <dbReference type="Proteomes" id="UP000094197"/>
    </source>
</evidence>
<evidence type="ECO:0000256" key="1">
    <source>
        <dbReference type="SAM" id="Phobius"/>
    </source>
</evidence>
<organism evidence="2 3">
    <name type="scientific">Leptospira tipperaryensis</name>
    <dbReference type="NCBI Taxonomy" id="2564040"/>
    <lineage>
        <taxon>Bacteria</taxon>
        <taxon>Pseudomonadati</taxon>
        <taxon>Spirochaetota</taxon>
        <taxon>Spirochaetia</taxon>
        <taxon>Leptospirales</taxon>
        <taxon>Leptospiraceae</taxon>
        <taxon>Leptospira</taxon>
    </lineage>
</organism>
<keyword evidence="1" id="KW-0472">Membrane</keyword>